<evidence type="ECO:0000313" key="7">
    <source>
        <dbReference type="EMBL" id="KMO94137.1"/>
    </source>
</evidence>
<dbReference type="SUPFAM" id="SSF53383">
    <property type="entry name" value="PLP-dependent transferases"/>
    <property type="match status" value="1"/>
</dbReference>
<evidence type="ECO:0000256" key="6">
    <source>
        <dbReference type="RuleBase" id="RU004508"/>
    </source>
</evidence>
<dbReference type="Proteomes" id="UP000035932">
    <property type="component" value="Unassembled WGS sequence"/>
</dbReference>
<dbReference type="Pfam" id="PF01041">
    <property type="entry name" value="DegT_DnrJ_EryC1"/>
    <property type="match status" value="1"/>
</dbReference>
<gene>
    <name evidence="7" type="ORF">ACS04_30825</name>
</gene>
<keyword evidence="3 7" id="KW-0808">Transferase</keyword>
<evidence type="ECO:0000256" key="4">
    <source>
        <dbReference type="ARBA" id="ARBA00022898"/>
    </source>
</evidence>
<dbReference type="AlphaFoldDB" id="A0A0J6XIS6"/>
<dbReference type="GO" id="GO:0000271">
    <property type="term" value="P:polysaccharide biosynthetic process"/>
    <property type="evidence" value="ECO:0007669"/>
    <property type="project" value="TreeGrafter"/>
</dbReference>
<dbReference type="Gene3D" id="3.40.640.10">
    <property type="entry name" value="Type I PLP-dependent aspartate aminotransferase-like (Major domain)"/>
    <property type="match status" value="1"/>
</dbReference>
<proteinExistence type="inferred from homology"/>
<dbReference type="STRING" id="66430.ACS04_30825"/>
<dbReference type="PATRIC" id="fig|66430.4.peg.2492"/>
<dbReference type="InterPro" id="IPR015424">
    <property type="entry name" value="PyrdxlP-dep_Trfase"/>
</dbReference>
<dbReference type="InterPro" id="IPR000653">
    <property type="entry name" value="DegT/StrS_aminotransferase"/>
</dbReference>
<evidence type="ECO:0000313" key="8">
    <source>
        <dbReference type="Proteomes" id="UP000035932"/>
    </source>
</evidence>
<dbReference type="GO" id="GO:0030170">
    <property type="term" value="F:pyridoxal phosphate binding"/>
    <property type="evidence" value="ECO:0007669"/>
    <property type="project" value="TreeGrafter"/>
</dbReference>
<dbReference type="CDD" id="cd00616">
    <property type="entry name" value="AHBA_syn"/>
    <property type="match status" value="1"/>
</dbReference>
<keyword evidence="8" id="KW-1185">Reference proteome</keyword>
<dbReference type="RefSeq" id="WP_048480112.1">
    <property type="nucleotide sequence ID" value="NZ_JBIRUD010000030.1"/>
</dbReference>
<dbReference type="Gene3D" id="3.90.1150.10">
    <property type="entry name" value="Aspartate Aminotransferase, domain 1"/>
    <property type="match status" value="1"/>
</dbReference>
<name>A0A0J6XIS6_9ACTN</name>
<comment type="caution">
    <text evidence="7">The sequence shown here is derived from an EMBL/GenBank/DDBJ whole genome shotgun (WGS) entry which is preliminary data.</text>
</comment>
<dbReference type="EMBL" id="LFML01000149">
    <property type="protein sequence ID" value="KMO94137.1"/>
    <property type="molecule type" value="Genomic_DNA"/>
</dbReference>
<protein>
    <submittedName>
        <fullName evidence="7">Glutamine--scyllo-inositol aminotransferase</fullName>
    </submittedName>
</protein>
<sequence length="421" mass="45365">MTLAVHGGDPVRTADWPLWPRPAERAAEQLTEVLHSGRWSISGPYRGTDTKERTFARMFARYNGTGHCVPTASGTAALMIALEACGIGAGDEVLVPGLSWVASASTVLGVNAVPVFVDVDPDTLCMDPAAAEAAITPATRALVVVHLYSSLADMDALRDLARRHDLVLIEDAAQAHGAVYRGARAGTMGRAGAFSMHHTKVLTCGEGGAAVTGDAELALRMAELRADGRHQPDRPPALHEMELVSTGTVMGSNRALSEFHAALLIAQLEELDRYNEQRALQASVLEKALTDLGFTPQRTSPGTERRTYFGFVFRLPRDLDGVDAPTAGAALTAELGLPVKPVYPAIPGAPLYRPHSRRRFDLGADHRRRTDPARHRLPVSELAAARHLTFHHSALLGERRDADDIVAALRKLLDHRADLGR</sequence>
<dbReference type="PANTHER" id="PTHR30244:SF34">
    <property type="entry name" value="DTDP-4-AMINO-4,6-DIDEOXYGALACTOSE TRANSAMINASE"/>
    <property type="match status" value="1"/>
</dbReference>
<organism evidence="7 8">
    <name type="scientific">Streptomyces roseus</name>
    <dbReference type="NCBI Taxonomy" id="66430"/>
    <lineage>
        <taxon>Bacteria</taxon>
        <taxon>Bacillati</taxon>
        <taxon>Actinomycetota</taxon>
        <taxon>Actinomycetes</taxon>
        <taxon>Kitasatosporales</taxon>
        <taxon>Streptomycetaceae</taxon>
        <taxon>Streptomyces</taxon>
    </lineage>
</organism>
<evidence type="ECO:0000256" key="1">
    <source>
        <dbReference type="ARBA" id="ARBA00001933"/>
    </source>
</evidence>
<dbReference type="InterPro" id="IPR015421">
    <property type="entry name" value="PyrdxlP-dep_Trfase_major"/>
</dbReference>
<dbReference type="PANTHER" id="PTHR30244">
    <property type="entry name" value="TRANSAMINASE"/>
    <property type="match status" value="1"/>
</dbReference>
<evidence type="ECO:0000256" key="3">
    <source>
        <dbReference type="ARBA" id="ARBA00022679"/>
    </source>
</evidence>
<keyword evidence="4 6" id="KW-0663">Pyridoxal phosphate</keyword>
<evidence type="ECO:0000256" key="5">
    <source>
        <dbReference type="ARBA" id="ARBA00038398"/>
    </source>
</evidence>
<dbReference type="GO" id="GO:0008483">
    <property type="term" value="F:transaminase activity"/>
    <property type="evidence" value="ECO:0007669"/>
    <property type="project" value="UniProtKB-KW"/>
</dbReference>
<dbReference type="InterPro" id="IPR015422">
    <property type="entry name" value="PyrdxlP-dep_Trfase_small"/>
</dbReference>
<evidence type="ECO:0000256" key="2">
    <source>
        <dbReference type="ARBA" id="ARBA00022576"/>
    </source>
</evidence>
<comment type="similarity">
    <text evidence="5">Belongs to the DegT/DnrJ/EryC1 family. L-glutamine:2-deoxy-scyllo-inosose/scyllo-inosose aminotransferase subfamily.</text>
</comment>
<keyword evidence="2 7" id="KW-0032">Aminotransferase</keyword>
<accession>A0A0J6XIS6</accession>
<comment type="cofactor">
    <cofactor evidence="1">
        <name>pyridoxal 5'-phosphate</name>
        <dbReference type="ChEBI" id="CHEBI:597326"/>
    </cofactor>
</comment>
<reference evidence="7 8" key="1">
    <citation type="submission" date="2015-06" db="EMBL/GenBank/DDBJ databases">
        <title>Recapitulation of the evolution of biosynthetic gene clusters reveals hidden chemical diversity on bacterial genomes.</title>
        <authorList>
            <person name="Cruz-Morales P."/>
            <person name="Martinez-Guerrero C."/>
            <person name="Morales-Escalante M.A."/>
            <person name="Yanez-Guerra L.A."/>
            <person name="Kopp J.F."/>
            <person name="Feldmann J."/>
            <person name="Ramos-Aboites H.E."/>
            <person name="Barona-Gomez F."/>
        </authorList>
    </citation>
    <scope>NUCLEOTIDE SEQUENCE [LARGE SCALE GENOMIC DNA]</scope>
    <source>
        <strain evidence="7 8">ATCC 31245</strain>
    </source>
</reference>
<dbReference type="OrthoDB" id="9804264at2"/>